<name>A0A4Q7L9I6_9PSEU</name>
<dbReference type="Proteomes" id="UP000294257">
    <property type="component" value="Unassembled WGS sequence"/>
</dbReference>
<proteinExistence type="predicted"/>
<keyword evidence="2" id="KW-0732">Signal</keyword>
<evidence type="ECO:0000313" key="4">
    <source>
        <dbReference type="Proteomes" id="UP000294257"/>
    </source>
</evidence>
<evidence type="ECO:0000313" key="3">
    <source>
        <dbReference type="EMBL" id="RZS45102.1"/>
    </source>
</evidence>
<accession>A0A4Q7L9I6</accession>
<comment type="caution">
    <text evidence="3">The sequence shown here is derived from an EMBL/GenBank/DDBJ whole genome shotgun (WGS) entry which is preliminary data.</text>
</comment>
<feature type="signal peptide" evidence="2">
    <location>
        <begin position="1"/>
        <end position="22"/>
    </location>
</feature>
<dbReference type="AlphaFoldDB" id="A0A4Q7L9I6"/>
<keyword evidence="4" id="KW-1185">Reference proteome</keyword>
<feature type="chain" id="PRO_5020696531" description="DUF3558 domain-containing protein" evidence="2">
    <location>
        <begin position="23"/>
        <end position="207"/>
    </location>
</feature>
<evidence type="ECO:0000256" key="1">
    <source>
        <dbReference type="SAM" id="MobiDB-lite"/>
    </source>
</evidence>
<evidence type="ECO:0000256" key="2">
    <source>
        <dbReference type="SAM" id="SignalP"/>
    </source>
</evidence>
<dbReference type="EMBL" id="SGWQ01000001">
    <property type="protein sequence ID" value="RZS45102.1"/>
    <property type="molecule type" value="Genomic_DNA"/>
</dbReference>
<feature type="region of interest" description="Disordered" evidence="1">
    <location>
        <begin position="29"/>
        <end position="64"/>
    </location>
</feature>
<dbReference type="PROSITE" id="PS51257">
    <property type="entry name" value="PROKAR_LIPOPROTEIN"/>
    <property type="match status" value="1"/>
</dbReference>
<evidence type="ECO:0008006" key="5">
    <source>
        <dbReference type="Google" id="ProtNLM"/>
    </source>
</evidence>
<reference evidence="3 4" key="1">
    <citation type="submission" date="2019-02" db="EMBL/GenBank/DDBJ databases">
        <title>Genomic Encyclopedia of Type Strains, Phase IV (KMG-IV): sequencing the most valuable type-strain genomes for metagenomic binning, comparative biology and taxonomic classification.</title>
        <authorList>
            <person name="Goeker M."/>
        </authorList>
    </citation>
    <scope>NUCLEOTIDE SEQUENCE [LARGE SCALE GENOMIC DNA]</scope>
    <source>
        <strain evidence="3 4">DSM 101727</strain>
    </source>
</reference>
<dbReference type="RefSeq" id="WP_165401230.1">
    <property type="nucleotide sequence ID" value="NZ_SGWQ01000001.1"/>
</dbReference>
<sequence>MIRRSAAAVLVGALGIATAGCAESVAGTATPDPAATTTTTLAPPPVTTTRAPVTTTTTTTSRRPAPFGDACALLTFTEVRTVLKLQSDSQRDPGARVSLKWIARDCLYLDRGQATVGLQAYYLAETPPELQPGPATGDIVLEQVAGLGVAAQFVRNAQNPKTHGIRVVTTRATDSVNLYLTYSKKEDAPLKKQELIAAARLILSRLR</sequence>
<gene>
    <name evidence="3" type="ORF">EV193_101989</name>
</gene>
<protein>
    <recommendedName>
        <fullName evidence="5">DUF3558 domain-containing protein</fullName>
    </recommendedName>
</protein>
<organism evidence="3 4">
    <name type="scientific">Herbihabitans rhizosphaerae</name>
    <dbReference type="NCBI Taxonomy" id="1872711"/>
    <lineage>
        <taxon>Bacteria</taxon>
        <taxon>Bacillati</taxon>
        <taxon>Actinomycetota</taxon>
        <taxon>Actinomycetes</taxon>
        <taxon>Pseudonocardiales</taxon>
        <taxon>Pseudonocardiaceae</taxon>
        <taxon>Herbihabitans</taxon>
    </lineage>
</organism>